<keyword evidence="1" id="KW-1133">Transmembrane helix</keyword>
<dbReference type="Pfam" id="PF04657">
    <property type="entry name" value="DMT_YdcZ"/>
    <property type="match status" value="1"/>
</dbReference>
<gene>
    <name evidence="2" type="ORF">Ami3637_09315</name>
</gene>
<feature type="transmembrane region" description="Helical" evidence="1">
    <location>
        <begin position="36"/>
        <end position="61"/>
    </location>
</feature>
<proteinExistence type="predicted"/>
<dbReference type="EMBL" id="CP047591">
    <property type="protein sequence ID" value="QHI72571.1"/>
    <property type="molecule type" value="Genomic_DNA"/>
</dbReference>
<feature type="transmembrane region" description="Helical" evidence="1">
    <location>
        <begin position="73"/>
        <end position="90"/>
    </location>
</feature>
<organism evidence="2 3">
    <name type="scientific">Aminipila terrae</name>
    <dbReference type="NCBI Taxonomy" id="2697030"/>
    <lineage>
        <taxon>Bacteria</taxon>
        <taxon>Bacillati</taxon>
        <taxon>Bacillota</taxon>
        <taxon>Clostridia</taxon>
        <taxon>Peptostreptococcales</taxon>
        <taxon>Anaerovoracaceae</taxon>
        <taxon>Aminipila</taxon>
    </lineage>
</organism>
<reference evidence="2 3" key="1">
    <citation type="submission" date="2020-01" db="EMBL/GenBank/DDBJ databases">
        <title>Genomic analysis of Aminipila sp. CBA3637.</title>
        <authorList>
            <person name="Kim Y.B."/>
            <person name="Roh S.W."/>
        </authorList>
    </citation>
    <scope>NUCLEOTIDE SEQUENCE [LARGE SCALE GENOMIC DNA]</scope>
    <source>
        <strain evidence="2 3">CBA3637</strain>
    </source>
</reference>
<keyword evidence="1" id="KW-0472">Membrane</keyword>
<dbReference type="GO" id="GO:0005886">
    <property type="term" value="C:plasma membrane"/>
    <property type="evidence" value="ECO:0007669"/>
    <property type="project" value="TreeGrafter"/>
</dbReference>
<evidence type="ECO:0000256" key="1">
    <source>
        <dbReference type="SAM" id="Phobius"/>
    </source>
</evidence>
<dbReference type="PANTHER" id="PTHR34821">
    <property type="entry name" value="INNER MEMBRANE PROTEIN YDCZ"/>
    <property type="match status" value="1"/>
</dbReference>
<dbReference type="Proteomes" id="UP000463883">
    <property type="component" value="Chromosome"/>
</dbReference>
<accession>A0A6P1MFQ2</accession>
<keyword evidence="3" id="KW-1185">Reference proteome</keyword>
<protein>
    <submittedName>
        <fullName evidence="2">EamA-like transporter family protein</fullName>
    </submittedName>
</protein>
<name>A0A6P1MFQ2_9FIRM</name>
<dbReference type="InterPro" id="IPR006750">
    <property type="entry name" value="YdcZ"/>
</dbReference>
<evidence type="ECO:0000313" key="2">
    <source>
        <dbReference type="EMBL" id="QHI72571.1"/>
    </source>
</evidence>
<evidence type="ECO:0000313" key="3">
    <source>
        <dbReference type="Proteomes" id="UP000463883"/>
    </source>
</evidence>
<feature type="transmembrane region" description="Helical" evidence="1">
    <location>
        <begin position="126"/>
        <end position="145"/>
    </location>
</feature>
<dbReference type="PANTHER" id="PTHR34821:SF2">
    <property type="entry name" value="INNER MEMBRANE PROTEIN YDCZ"/>
    <property type="match status" value="1"/>
</dbReference>
<keyword evidence="1" id="KW-0812">Transmembrane</keyword>
<dbReference type="RefSeq" id="WP_162362339.1">
    <property type="nucleotide sequence ID" value="NZ_CP047591.1"/>
</dbReference>
<feature type="transmembrane region" description="Helical" evidence="1">
    <location>
        <begin position="96"/>
        <end position="119"/>
    </location>
</feature>
<dbReference type="AlphaFoldDB" id="A0A6P1MFQ2"/>
<dbReference type="KEGG" id="amic:Ami3637_09315"/>
<sequence length="158" mass="17093">MLIAIIVSFLAGVTVVVSRTTNARLAAETSLFKSTFYNYIFGLMGSVLVLLVMHFFVAPQFPKVPLPLHINQLWIYLGGAMGVCTVSISNAVVTRISSFCITLLMFVGQVFTGIVLDIIISHSFSLGNLLGGICVTIGLILNLWFDKKSDSESQISAS</sequence>